<dbReference type="CDD" id="cd11577">
    <property type="entry name" value="GH71"/>
    <property type="match status" value="1"/>
</dbReference>
<feature type="domain" description="Carbohydrate-binding module family 96" evidence="6">
    <location>
        <begin position="81"/>
        <end position="238"/>
    </location>
</feature>
<dbReference type="InterPro" id="IPR005197">
    <property type="entry name" value="Glyco_hydro_71"/>
</dbReference>
<protein>
    <submittedName>
        <fullName evidence="7">DNRLRE domain-containing protein</fullName>
    </submittedName>
</protein>
<dbReference type="AlphaFoldDB" id="A0A4R5FFS8"/>
<evidence type="ECO:0000313" key="8">
    <source>
        <dbReference type="Proteomes" id="UP000295136"/>
    </source>
</evidence>
<comment type="subcellular location">
    <subcellularLocation>
        <location evidence="1">Secreted</location>
    </subcellularLocation>
</comment>
<evidence type="ECO:0000256" key="4">
    <source>
        <dbReference type="SAM" id="MobiDB-lite"/>
    </source>
</evidence>
<dbReference type="NCBIfam" id="NF033679">
    <property type="entry name" value="DNRLRE_dom"/>
    <property type="match status" value="1"/>
</dbReference>
<sequence length="700" mass="76099">MESHREAPTNGLTLSIAIWHEPQRRIMFTQHRRVGFTAVIAVALSLGTTAAASARSLPVRSLPAHTSPAALSGKTATMAETVTIPATDDMFVSQAEPSKSFGTATWMSVCGATCGGKSSAQRLALTRFKVSGIPADATDVKATLEVTSARTTSTKVSARTVTGDWTESGTWKNRPETGDVIDSHSGFTEGRKAELDVSSAVTGNGTYSFALTGTDETTTVLFSSRETGDRGPQLTVTYTTGGASAPCAALPFDKPSVSTLRSSAKKAFAFYFPPFPVSIDNKDPAKDQYASWLDPDGSGGQYKNRGGLHRDRPLTRSVRPESHWRRLDFEMEVRQAIAQGLDGFIYEHHTSSDQRWNHLPELLDAARNVDPGFKIMLSPDFPTEEGASVSKVVSDVLLVKGHPSLYTQPDGSVLLAPYHGDRQPPAWWKKVRDQLSAKGMKTSLLMMFNYWSGSGKTQWDDHVVGYSSWGANRPEVTDAFRRASEATHQRGLTYMAPIGFEDTRSKELHYWEAQNSTTLRGSWKAAIDGKADWVQLVTWNDYGESQQAPSKVRGKVLADVNTYYTTWLKTGKAPAIVRDGLYYFHRSHKANAPYDTSKQTAGKFTIPAGPGPVDDVELLAFVKEPGKLVIKQGSDVKTKEVTSAGVVSFKAAMVPGTTPVFELQRDGKTVQTLKSKTPIKASVTYQDMIYHAGGGTACSG</sequence>
<evidence type="ECO:0000259" key="6">
    <source>
        <dbReference type="Pfam" id="PF24517"/>
    </source>
</evidence>
<dbReference type="Gene3D" id="3.20.20.80">
    <property type="entry name" value="Glycosidases"/>
    <property type="match status" value="1"/>
</dbReference>
<dbReference type="Pfam" id="PF03659">
    <property type="entry name" value="Glyco_hydro_71"/>
    <property type="match status" value="1"/>
</dbReference>
<feature type="transmembrane region" description="Helical" evidence="5">
    <location>
        <begin position="34"/>
        <end position="54"/>
    </location>
</feature>
<name>A0A4R5FFS8_9ACTN</name>
<reference evidence="7 8" key="1">
    <citation type="submission" date="2019-03" db="EMBL/GenBank/DDBJ databases">
        <title>Draft genome sequences of novel Actinobacteria.</title>
        <authorList>
            <person name="Sahin N."/>
            <person name="Ay H."/>
            <person name="Saygin H."/>
        </authorList>
    </citation>
    <scope>NUCLEOTIDE SEQUENCE [LARGE SCALE GENOMIC DNA]</scope>
    <source>
        <strain evidence="7 8">6K102</strain>
    </source>
</reference>
<evidence type="ECO:0000256" key="1">
    <source>
        <dbReference type="ARBA" id="ARBA00004613"/>
    </source>
</evidence>
<keyword evidence="5" id="KW-1133">Transmembrane helix</keyword>
<keyword evidence="8" id="KW-1185">Reference proteome</keyword>
<dbReference type="EMBL" id="SMLD01000050">
    <property type="protein sequence ID" value="TDE49761.1"/>
    <property type="molecule type" value="Genomic_DNA"/>
</dbReference>
<keyword evidence="5" id="KW-0812">Transmembrane</keyword>
<feature type="region of interest" description="Disordered" evidence="4">
    <location>
        <begin position="293"/>
        <end position="313"/>
    </location>
</feature>
<accession>A0A4R5FFS8</accession>
<dbReference type="Proteomes" id="UP000295136">
    <property type="component" value="Unassembled WGS sequence"/>
</dbReference>
<comment type="caution">
    <text evidence="7">The sequence shown here is derived from an EMBL/GenBank/DDBJ whole genome shotgun (WGS) entry which is preliminary data.</text>
</comment>
<dbReference type="InterPro" id="IPR055372">
    <property type="entry name" value="CBM96"/>
</dbReference>
<evidence type="ECO:0000256" key="5">
    <source>
        <dbReference type="SAM" id="Phobius"/>
    </source>
</evidence>
<dbReference type="GO" id="GO:0051118">
    <property type="term" value="F:glucan endo-1,3-alpha-glucosidase activity"/>
    <property type="evidence" value="ECO:0007669"/>
    <property type="project" value="InterPro"/>
</dbReference>
<keyword evidence="2" id="KW-0964">Secreted</keyword>
<gene>
    <name evidence="7" type="ORF">E1295_20320</name>
</gene>
<keyword evidence="5" id="KW-0472">Membrane</keyword>
<dbReference type="Pfam" id="PF24517">
    <property type="entry name" value="CBM96"/>
    <property type="match status" value="1"/>
</dbReference>
<proteinExistence type="predicted"/>
<evidence type="ECO:0000256" key="3">
    <source>
        <dbReference type="ARBA" id="ARBA00022729"/>
    </source>
</evidence>
<dbReference type="GO" id="GO:0005576">
    <property type="term" value="C:extracellular region"/>
    <property type="evidence" value="ECO:0007669"/>
    <property type="project" value="UniProtKB-SubCell"/>
</dbReference>
<keyword evidence="3" id="KW-0732">Signal</keyword>
<organism evidence="7 8">
    <name type="scientific">Nonomuraea mesophila</name>
    <dbReference type="NCBI Taxonomy" id="2530382"/>
    <lineage>
        <taxon>Bacteria</taxon>
        <taxon>Bacillati</taxon>
        <taxon>Actinomycetota</taxon>
        <taxon>Actinomycetes</taxon>
        <taxon>Streptosporangiales</taxon>
        <taxon>Streptosporangiaceae</taxon>
        <taxon>Nonomuraea</taxon>
    </lineage>
</organism>
<evidence type="ECO:0000313" key="7">
    <source>
        <dbReference type="EMBL" id="TDE49761.1"/>
    </source>
</evidence>
<evidence type="ECO:0000256" key="2">
    <source>
        <dbReference type="ARBA" id="ARBA00022525"/>
    </source>
</evidence>